<dbReference type="Proteomes" id="UP000438093">
    <property type="component" value="Unassembled WGS sequence"/>
</dbReference>
<protein>
    <submittedName>
        <fullName evidence="1">Uncharacterized protein</fullName>
    </submittedName>
</protein>
<dbReference type="RefSeq" id="WP_154333099.1">
    <property type="nucleotide sequence ID" value="NZ_VTFY01000004.1"/>
</dbReference>
<dbReference type="AlphaFoldDB" id="A0A6N7RN23"/>
<sequence length="92" mass="9834">MSDTVFLGTVVHTPHVDRNGVLPFLFPEEFNDKASDLLAVAEHIIFTECCENGCVSYSDKLGGHPTSCSLLYPSQGAPLSCCAFSPVKDGAK</sequence>
<evidence type="ECO:0000313" key="2">
    <source>
        <dbReference type="Proteomes" id="UP000438093"/>
    </source>
</evidence>
<reference evidence="2" key="1">
    <citation type="submission" date="2019-08" db="EMBL/GenBank/DDBJ databases">
        <title>Arthrobacter sp. nov., isolated from plateau pika and Tibetan wild ass.</title>
        <authorList>
            <person name="Ge Y."/>
        </authorList>
    </citation>
    <scope>NUCLEOTIDE SEQUENCE [LARGE SCALE GENOMIC DNA]</scope>
    <source>
        <strain evidence="2">HF-4214</strain>
    </source>
</reference>
<dbReference type="EMBL" id="VTFY01000004">
    <property type="protein sequence ID" value="MRX82230.1"/>
    <property type="molecule type" value="Genomic_DNA"/>
</dbReference>
<evidence type="ECO:0000313" key="1">
    <source>
        <dbReference type="EMBL" id="MRX82230.1"/>
    </source>
</evidence>
<proteinExistence type="predicted"/>
<organism evidence="1 2">
    <name type="scientific">Eggerthella guodeyinii</name>
    <dbReference type="NCBI Taxonomy" id="2690837"/>
    <lineage>
        <taxon>Bacteria</taxon>
        <taxon>Bacillati</taxon>
        <taxon>Actinomycetota</taxon>
        <taxon>Coriobacteriia</taxon>
        <taxon>Eggerthellales</taxon>
        <taxon>Eggerthellaceae</taxon>
        <taxon>Eggerthella</taxon>
    </lineage>
</organism>
<name>A0A6N7RN23_9ACTN</name>
<comment type="caution">
    <text evidence="1">The sequence shown here is derived from an EMBL/GenBank/DDBJ whole genome shotgun (WGS) entry which is preliminary data.</text>
</comment>
<keyword evidence="2" id="KW-1185">Reference proteome</keyword>
<gene>
    <name evidence="1" type="ORF">GJG86_06955</name>
</gene>
<accession>A0A6N7RN23</accession>